<dbReference type="Gene3D" id="1.10.10.60">
    <property type="entry name" value="Homeodomain-like"/>
    <property type="match status" value="2"/>
</dbReference>
<evidence type="ECO:0000256" key="2">
    <source>
        <dbReference type="ARBA" id="ARBA00023125"/>
    </source>
</evidence>
<organism evidence="5 6">
    <name type="scientific">Limosilactobacillus oris DSM 4864</name>
    <dbReference type="NCBI Taxonomy" id="1423779"/>
    <lineage>
        <taxon>Bacteria</taxon>
        <taxon>Bacillati</taxon>
        <taxon>Bacillota</taxon>
        <taxon>Bacilli</taxon>
        <taxon>Lactobacillales</taxon>
        <taxon>Lactobacillaceae</taxon>
        <taxon>Limosilactobacillus</taxon>
    </lineage>
</organism>
<dbReference type="SMART" id="SM00342">
    <property type="entry name" value="HTH_ARAC"/>
    <property type="match status" value="1"/>
</dbReference>
<dbReference type="PROSITE" id="PS01124">
    <property type="entry name" value="HTH_ARAC_FAMILY_2"/>
    <property type="match status" value="1"/>
</dbReference>
<keyword evidence="3" id="KW-0804">Transcription</keyword>
<evidence type="ECO:0000256" key="3">
    <source>
        <dbReference type="ARBA" id="ARBA00023163"/>
    </source>
</evidence>
<accession>A0A0R1WHY1</accession>
<dbReference type="GO" id="GO:0003700">
    <property type="term" value="F:DNA-binding transcription factor activity"/>
    <property type="evidence" value="ECO:0007669"/>
    <property type="project" value="InterPro"/>
</dbReference>
<comment type="caution">
    <text evidence="5">The sequence shown here is derived from an EMBL/GenBank/DDBJ whole genome shotgun (WGS) entry which is preliminary data.</text>
</comment>
<dbReference type="SUPFAM" id="SSF51215">
    <property type="entry name" value="Regulatory protein AraC"/>
    <property type="match status" value="1"/>
</dbReference>
<dbReference type="EMBL" id="AZGE01000012">
    <property type="protein sequence ID" value="KRM15353.1"/>
    <property type="molecule type" value="Genomic_DNA"/>
</dbReference>
<feature type="domain" description="HTH araC/xylS-type" evidence="4">
    <location>
        <begin position="163"/>
        <end position="261"/>
    </location>
</feature>
<dbReference type="RefSeq" id="WP_056984489.1">
    <property type="nucleotide sequence ID" value="NZ_AZGE01000012.1"/>
</dbReference>
<dbReference type="Proteomes" id="UP000050973">
    <property type="component" value="Unassembled WGS sequence"/>
</dbReference>
<dbReference type="PANTHER" id="PTHR43280">
    <property type="entry name" value="ARAC-FAMILY TRANSCRIPTIONAL REGULATOR"/>
    <property type="match status" value="1"/>
</dbReference>
<dbReference type="InterPro" id="IPR018060">
    <property type="entry name" value="HTH_AraC"/>
</dbReference>
<dbReference type="PRINTS" id="PR00032">
    <property type="entry name" value="HTHARAC"/>
</dbReference>
<reference evidence="5 6" key="1">
    <citation type="journal article" date="2015" name="Genome Announc.">
        <title>Expanding the biotechnology potential of lactobacilli through comparative genomics of 213 strains and associated genera.</title>
        <authorList>
            <person name="Sun Z."/>
            <person name="Harris H.M."/>
            <person name="McCann A."/>
            <person name="Guo C."/>
            <person name="Argimon S."/>
            <person name="Zhang W."/>
            <person name="Yang X."/>
            <person name="Jeffery I.B."/>
            <person name="Cooney J.C."/>
            <person name="Kagawa T.F."/>
            <person name="Liu W."/>
            <person name="Song Y."/>
            <person name="Salvetti E."/>
            <person name="Wrobel A."/>
            <person name="Rasinkangas P."/>
            <person name="Parkhill J."/>
            <person name="Rea M.C."/>
            <person name="O'Sullivan O."/>
            <person name="Ritari J."/>
            <person name="Douillard F.P."/>
            <person name="Paul Ross R."/>
            <person name="Yang R."/>
            <person name="Briner A.E."/>
            <person name="Felis G.E."/>
            <person name="de Vos W.M."/>
            <person name="Barrangou R."/>
            <person name="Klaenhammer T.R."/>
            <person name="Caufield P.W."/>
            <person name="Cui Y."/>
            <person name="Zhang H."/>
            <person name="O'Toole P.W."/>
        </authorList>
    </citation>
    <scope>NUCLEOTIDE SEQUENCE [LARGE SCALE GENOMIC DNA]</scope>
    <source>
        <strain evidence="5 6">DSM 4864</strain>
    </source>
</reference>
<dbReference type="PATRIC" id="fig|1423779.3.peg.404"/>
<evidence type="ECO:0000313" key="6">
    <source>
        <dbReference type="Proteomes" id="UP000050973"/>
    </source>
</evidence>
<dbReference type="InterPro" id="IPR014710">
    <property type="entry name" value="RmlC-like_jellyroll"/>
</dbReference>
<dbReference type="PROSITE" id="PS00041">
    <property type="entry name" value="HTH_ARAC_FAMILY_1"/>
    <property type="match status" value="1"/>
</dbReference>
<proteinExistence type="predicted"/>
<dbReference type="Gene3D" id="2.60.120.10">
    <property type="entry name" value="Jelly Rolls"/>
    <property type="match status" value="1"/>
</dbReference>
<dbReference type="Pfam" id="PF02311">
    <property type="entry name" value="AraC_binding"/>
    <property type="match status" value="1"/>
</dbReference>
<dbReference type="SUPFAM" id="SSF46689">
    <property type="entry name" value="Homeodomain-like"/>
    <property type="match status" value="2"/>
</dbReference>
<dbReference type="InterPro" id="IPR037923">
    <property type="entry name" value="HTH-like"/>
</dbReference>
<dbReference type="InterPro" id="IPR003313">
    <property type="entry name" value="AraC-bd"/>
</dbReference>
<dbReference type="Pfam" id="PF12833">
    <property type="entry name" value="HTH_18"/>
    <property type="match status" value="1"/>
</dbReference>
<gene>
    <name evidence="5" type="ORF">FC49_GL000400</name>
</gene>
<dbReference type="InterPro" id="IPR020449">
    <property type="entry name" value="Tscrpt_reg_AraC-type_HTH"/>
</dbReference>
<evidence type="ECO:0000313" key="5">
    <source>
        <dbReference type="EMBL" id="KRM15353.1"/>
    </source>
</evidence>
<name>A0A0R1WHY1_9LACO</name>
<protein>
    <submittedName>
        <fullName evidence="5">Transcriptional regulator, AraC family</fullName>
    </submittedName>
</protein>
<dbReference type="AlphaFoldDB" id="A0A0R1WHY1"/>
<sequence>MALSQPISDYFDQLIYAIGNYHYNWHPSCELLMVIQGRLTINVEGYQFQLAPHDLILVNANQGHATLAAVPNTVAIRTHIDPRFYQEQGVQLNRGEFRLNSALVPHHPLYSQLRQAIARMDLAANPFEKNSAAFALTGLLYDHFFVPAAHDHLPHQQRSAQFTQLAKEIQLHYQEPLSLGQLADQVGYSKPYFSKSFKQHFGIGFYEYLTRERLQHALSELNTSSAKISTIALANGFTEIKSFNLAFKKHFGITPSAYQAKFSPQLKTVDVRFQQALSAEQAAAAKQELRQLLAPKPREAAVPSCDDCTFKQDGLRYHQLKAELQKLLDDKK</sequence>
<keyword evidence="2" id="KW-0238">DNA-binding</keyword>
<dbReference type="GO" id="GO:0043565">
    <property type="term" value="F:sequence-specific DNA binding"/>
    <property type="evidence" value="ECO:0007669"/>
    <property type="project" value="InterPro"/>
</dbReference>
<dbReference type="InterPro" id="IPR018062">
    <property type="entry name" value="HTH_AraC-typ_CS"/>
</dbReference>
<evidence type="ECO:0000259" key="4">
    <source>
        <dbReference type="PROSITE" id="PS01124"/>
    </source>
</evidence>
<evidence type="ECO:0000256" key="1">
    <source>
        <dbReference type="ARBA" id="ARBA00023015"/>
    </source>
</evidence>
<dbReference type="PANTHER" id="PTHR43280:SF2">
    <property type="entry name" value="HTH-TYPE TRANSCRIPTIONAL REGULATOR EXSA"/>
    <property type="match status" value="1"/>
</dbReference>
<keyword evidence="1" id="KW-0805">Transcription regulation</keyword>
<dbReference type="InterPro" id="IPR009057">
    <property type="entry name" value="Homeodomain-like_sf"/>
</dbReference>